<dbReference type="EMBL" id="WHUW01000011">
    <property type="protein sequence ID" value="KAF8441059.1"/>
    <property type="molecule type" value="Genomic_DNA"/>
</dbReference>
<dbReference type="Proteomes" id="UP001194468">
    <property type="component" value="Unassembled WGS sequence"/>
</dbReference>
<organism evidence="1 2">
    <name type="scientific">Boletus edulis BED1</name>
    <dbReference type="NCBI Taxonomy" id="1328754"/>
    <lineage>
        <taxon>Eukaryota</taxon>
        <taxon>Fungi</taxon>
        <taxon>Dikarya</taxon>
        <taxon>Basidiomycota</taxon>
        <taxon>Agaricomycotina</taxon>
        <taxon>Agaricomycetes</taxon>
        <taxon>Agaricomycetidae</taxon>
        <taxon>Boletales</taxon>
        <taxon>Boletineae</taxon>
        <taxon>Boletaceae</taxon>
        <taxon>Boletoideae</taxon>
        <taxon>Boletus</taxon>
    </lineage>
</organism>
<sequence>MEDLDREALDLRPKGFPDQSMSLNNLAINLSTRYEQLGIMEDLNEAIVLGREALHFRPKGHPDRFTALDNLVRRLYDQFARTKQSKNKKELFSLYPQLIRFPSDVSSNDLSVARAWIRVAEDSQHPTIVLALRLLIQHVTILPSLPQHLTILKNLTSSLAVDTF</sequence>
<reference evidence="1" key="1">
    <citation type="submission" date="2019-10" db="EMBL/GenBank/DDBJ databases">
        <authorList>
            <consortium name="DOE Joint Genome Institute"/>
            <person name="Kuo A."/>
            <person name="Miyauchi S."/>
            <person name="Kiss E."/>
            <person name="Drula E."/>
            <person name="Kohler A."/>
            <person name="Sanchez-Garcia M."/>
            <person name="Andreopoulos B."/>
            <person name="Barry K.W."/>
            <person name="Bonito G."/>
            <person name="Buee M."/>
            <person name="Carver A."/>
            <person name="Chen C."/>
            <person name="Cichocki N."/>
            <person name="Clum A."/>
            <person name="Culley D."/>
            <person name="Crous P.W."/>
            <person name="Fauchery L."/>
            <person name="Girlanda M."/>
            <person name="Hayes R."/>
            <person name="Keri Z."/>
            <person name="LaButti K."/>
            <person name="Lipzen A."/>
            <person name="Lombard V."/>
            <person name="Magnuson J."/>
            <person name="Maillard F."/>
            <person name="Morin E."/>
            <person name="Murat C."/>
            <person name="Nolan M."/>
            <person name="Ohm R."/>
            <person name="Pangilinan J."/>
            <person name="Pereira M."/>
            <person name="Perotto S."/>
            <person name="Peter M."/>
            <person name="Riley R."/>
            <person name="Sitrit Y."/>
            <person name="Stielow B."/>
            <person name="Szollosi G."/>
            <person name="Zifcakova L."/>
            <person name="Stursova M."/>
            <person name="Spatafora J.W."/>
            <person name="Tedersoo L."/>
            <person name="Vaario L.-M."/>
            <person name="Yamada A."/>
            <person name="Yan M."/>
            <person name="Wang P."/>
            <person name="Xu J."/>
            <person name="Bruns T."/>
            <person name="Baldrian P."/>
            <person name="Vilgalys R."/>
            <person name="Henrissat B."/>
            <person name="Grigoriev I.V."/>
            <person name="Hibbett D."/>
            <person name="Nagy L.G."/>
            <person name="Martin F.M."/>
        </authorList>
    </citation>
    <scope>NUCLEOTIDE SEQUENCE</scope>
    <source>
        <strain evidence="1">BED1</strain>
    </source>
</reference>
<protein>
    <submittedName>
        <fullName evidence="1">Uncharacterized protein</fullName>
    </submittedName>
</protein>
<comment type="caution">
    <text evidence="1">The sequence shown here is derived from an EMBL/GenBank/DDBJ whole genome shotgun (WGS) entry which is preliminary data.</text>
</comment>
<dbReference type="InterPro" id="IPR011990">
    <property type="entry name" value="TPR-like_helical_dom_sf"/>
</dbReference>
<evidence type="ECO:0000313" key="1">
    <source>
        <dbReference type="EMBL" id="KAF8441059.1"/>
    </source>
</evidence>
<evidence type="ECO:0000313" key="2">
    <source>
        <dbReference type="Proteomes" id="UP001194468"/>
    </source>
</evidence>
<reference evidence="1" key="2">
    <citation type="journal article" date="2020" name="Nat. Commun.">
        <title>Large-scale genome sequencing of mycorrhizal fungi provides insights into the early evolution of symbiotic traits.</title>
        <authorList>
            <person name="Miyauchi S."/>
            <person name="Kiss E."/>
            <person name="Kuo A."/>
            <person name="Drula E."/>
            <person name="Kohler A."/>
            <person name="Sanchez-Garcia M."/>
            <person name="Morin E."/>
            <person name="Andreopoulos B."/>
            <person name="Barry K.W."/>
            <person name="Bonito G."/>
            <person name="Buee M."/>
            <person name="Carver A."/>
            <person name="Chen C."/>
            <person name="Cichocki N."/>
            <person name="Clum A."/>
            <person name="Culley D."/>
            <person name="Crous P.W."/>
            <person name="Fauchery L."/>
            <person name="Girlanda M."/>
            <person name="Hayes R.D."/>
            <person name="Keri Z."/>
            <person name="LaButti K."/>
            <person name="Lipzen A."/>
            <person name="Lombard V."/>
            <person name="Magnuson J."/>
            <person name="Maillard F."/>
            <person name="Murat C."/>
            <person name="Nolan M."/>
            <person name="Ohm R.A."/>
            <person name="Pangilinan J."/>
            <person name="Pereira M.F."/>
            <person name="Perotto S."/>
            <person name="Peter M."/>
            <person name="Pfister S."/>
            <person name="Riley R."/>
            <person name="Sitrit Y."/>
            <person name="Stielow J.B."/>
            <person name="Szollosi G."/>
            <person name="Zifcakova L."/>
            <person name="Stursova M."/>
            <person name="Spatafora J.W."/>
            <person name="Tedersoo L."/>
            <person name="Vaario L.M."/>
            <person name="Yamada A."/>
            <person name="Yan M."/>
            <person name="Wang P."/>
            <person name="Xu J."/>
            <person name="Bruns T."/>
            <person name="Baldrian P."/>
            <person name="Vilgalys R."/>
            <person name="Dunand C."/>
            <person name="Henrissat B."/>
            <person name="Grigoriev I.V."/>
            <person name="Hibbett D."/>
            <person name="Nagy L.G."/>
            <person name="Martin F.M."/>
        </authorList>
    </citation>
    <scope>NUCLEOTIDE SEQUENCE</scope>
    <source>
        <strain evidence="1">BED1</strain>
    </source>
</reference>
<dbReference type="AlphaFoldDB" id="A0AAD4GFL2"/>
<proteinExistence type="predicted"/>
<dbReference type="Gene3D" id="1.25.40.10">
    <property type="entry name" value="Tetratricopeptide repeat domain"/>
    <property type="match status" value="1"/>
</dbReference>
<keyword evidence="2" id="KW-1185">Reference proteome</keyword>
<name>A0AAD4GFL2_BOLED</name>
<accession>A0AAD4GFL2</accession>
<gene>
    <name evidence="1" type="ORF">L210DRAFT_3539022</name>
</gene>